<comment type="caution">
    <text evidence="1">The sequence shown here is derived from an EMBL/GenBank/DDBJ whole genome shotgun (WGS) entry which is preliminary data.</text>
</comment>
<protein>
    <submittedName>
        <fullName evidence="1">Protein unc-79-like protein</fullName>
    </submittedName>
</protein>
<dbReference type="PANTHER" id="PTHR21696:SF2">
    <property type="entry name" value="PROTEIN UNC-79 HOMOLOG"/>
    <property type="match status" value="1"/>
</dbReference>
<dbReference type="EMBL" id="SEYY01023062">
    <property type="protein sequence ID" value="KAB7495112.1"/>
    <property type="molecule type" value="Genomic_DNA"/>
</dbReference>
<evidence type="ECO:0000313" key="2">
    <source>
        <dbReference type="Proteomes" id="UP000326759"/>
    </source>
</evidence>
<keyword evidence="2" id="KW-1185">Reference proteome</keyword>
<dbReference type="PANTHER" id="PTHR21696">
    <property type="entry name" value="PROTEIN UNC-79 HOMOLOG"/>
    <property type="match status" value="1"/>
</dbReference>
<dbReference type="InterPro" id="IPR024855">
    <property type="entry name" value="UNC79"/>
</dbReference>
<dbReference type="OrthoDB" id="6270916at2759"/>
<dbReference type="Proteomes" id="UP000326759">
    <property type="component" value="Unassembled WGS sequence"/>
</dbReference>
<reference evidence="1 2" key="1">
    <citation type="journal article" date="2019" name="PLoS Biol.">
        <title>Sex chromosomes control vertical transmission of feminizing Wolbachia symbionts in an isopod.</title>
        <authorList>
            <person name="Becking T."/>
            <person name="Chebbi M.A."/>
            <person name="Giraud I."/>
            <person name="Moumen B."/>
            <person name="Laverre T."/>
            <person name="Caubet Y."/>
            <person name="Peccoud J."/>
            <person name="Gilbert C."/>
            <person name="Cordaux R."/>
        </authorList>
    </citation>
    <scope>NUCLEOTIDE SEQUENCE [LARGE SCALE GENOMIC DNA]</scope>
    <source>
        <strain evidence="1">ANa2</strain>
        <tissue evidence="1">Whole body excluding digestive tract and cuticle</tissue>
    </source>
</reference>
<gene>
    <name evidence="1" type="ORF">Anas_08540</name>
</gene>
<accession>A0A5N5SMQ8</accession>
<evidence type="ECO:0000313" key="1">
    <source>
        <dbReference type="EMBL" id="KAB7495112.1"/>
    </source>
</evidence>
<name>A0A5N5SMQ8_9CRUS</name>
<dbReference type="AlphaFoldDB" id="A0A5N5SMQ8"/>
<organism evidence="1 2">
    <name type="scientific">Armadillidium nasatum</name>
    <dbReference type="NCBI Taxonomy" id="96803"/>
    <lineage>
        <taxon>Eukaryota</taxon>
        <taxon>Metazoa</taxon>
        <taxon>Ecdysozoa</taxon>
        <taxon>Arthropoda</taxon>
        <taxon>Crustacea</taxon>
        <taxon>Multicrustacea</taxon>
        <taxon>Malacostraca</taxon>
        <taxon>Eumalacostraca</taxon>
        <taxon>Peracarida</taxon>
        <taxon>Isopoda</taxon>
        <taxon>Oniscidea</taxon>
        <taxon>Crinocheta</taxon>
        <taxon>Armadillidiidae</taxon>
        <taxon>Armadillidium</taxon>
    </lineage>
</organism>
<proteinExistence type="predicted"/>
<sequence length="308" mass="33878">MRSHLHDALEFIADVHTITKVKSTCRSTVGLNEDTLGGLIKAGVAQYLALEITRGNNRDSRTIAKYLPWLQSAPTAVQQGPKEFIECVVHIRLLSWLLLGSLTHTCLVGPNASIQCQPVPPEASCHIADHIQVILAGFPEHSKNTVQHIFQFVQLWTLYLEQGAGSPASEFHTSICAILTDFWAKITPAILQLVSHSKVLGEMVALHLMSLMEALQECQSSVLTKLIPLWAPVLYTQHAKMPGQLLVRLRACQDAPPPSVDRSPCPSGSLGQPTSVALPSLSRWLHRLQFKMGQIEMQSSAAIQFYSV</sequence>